<proteinExistence type="predicted"/>
<dbReference type="AlphaFoldDB" id="A0A0F8YAA9"/>
<organism evidence="1">
    <name type="scientific">marine sediment metagenome</name>
    <dbReference type="NCBI Taxonomy" id="412755"/>
    <lineage>
        <taxon>unclassified sequences</taxon>
        <taxon>metagenomes</taxon>
        <taxon>ecological metagenomes</taxon>
    </lineage>
</organism>
<comment type="caution">
    <text evidence="1">The sequence shown here is derived from an EMBL/GenBank/DDBJ whole genome shotgun (WGS) entry which is preliminary data.</text>
</comment>
<reference evidence="1" key="1">
    <citation type="journal article" date="2015" name="Nature">
        <title>Complex archaea that bridge the gap between prokaryotes and eukaryotes.</title>
        <authorList>
            <person name="Spang A."/>
            <person name="Saw J.H."/>
            <person name="Jorgensen S.L."/>
            <person name="Zaremba-Niedzwiedzka K."/>
            <person name="Martijn J."/>
            <person name="Lind A.E."/>
            <person name="van Eijk R."/>
            <person name="Schleper C."/>
            <person name="Guy L."/>
            <person name="Ettema T.J."/>
        </authorList>
    </citation>
    <scope>NUCLEOTIDE SEQUENCE</scope>
</reference>
<dbReference type="EMBL" id="LAZR01067720">
    <property type="protein sequence ID" value="KKK51024.1"/>
    <property type="molecule type" value="Genomic_DNA"/>
</dbReference>
<sequence>MFSEFLPYPADTYTPDSLCTQGMVIHRKCRVARYPTSDYGARLQQIATALEDIVDKLPGDTT</sequence>
<protein>
    <submittedName>
        <fullName evidence="1">Uncharacterized protein</fullName>
    </submittedName>
</protein>
<name>A0A0F8YAA9_9ZZZZ</name>
<gene>
    <name evidence="1" type="ORF">LCGC14_3119110</name>
</gene>
<accession>A0A0F8YAA9</accession>
<evidence type="ECO:0000313" key="1">
    <source>
        <dbReference type="EMBL" id="KKK51024.1"/>
    </source>
</evidence>